<feature type="non-terminal residue" evidence="1">
    <location>
        <position position="90"/>
    </location>
</feature>
<sequence>MTKTFVFLDNTSEFYKLPKNLINSSETKIFSFNIIVHKLLEDKKIEHEIAESYLSKEDYFKIFDTTASFWEWHKSKSIEQEFQYENVNIL</sequence>
<protein>
    <submittedName>
        <fullName evidence="1">Uncharacterized protein</fullName>
    </submittedName>
</protein>
<organism evidence="1">
    <name type="scientific">marine metagenome</name>
    <dbReference type="NCBI Taxonomy" id="408172"/>
    <lineage>
        <taxon>unclassified sequences</taxon>
        <taxon>metagenomes</taxon>
        <taxon>ecological metagenomes</taxon>
    </lineage>
</organism>
<name>A0A382FWM7_9ZZZZ</name>
<dbReference type="EMBL" id="UINC01052311">
    <property type="protein sequence ID" value="SVB67496.1"/>
    <property type="molecule type" value="Genomic_DNA"/>
</dbReference>
<evidence type="ECO:0000313" key="1">
    <source>
        <dbReference type="EMBL" id="SVB67496.1"/>
    </source>
</evidence>
<gene>
    <name evidence="1" type="ORF">METZ01_LOCUS220350</name>
</gene>
<dbReference type="AlphaFoldDB" id="A0A382FWM7"/>
<accession>A0A382FWM7</accession>
<reference evidence="1" key="1">
    <citation type="submission" date="2018-05" db="EMBL/GenBank/DDBJ databases">
        <authorList>
            <person name="Lanie J.A."/>
            <person name="Ng W.-L."/>
            <person name="Kazmierczak K.M."/>
            <person name="Andrzejewski T.M."/>
            <person name="Davidsen T.M."/>
            <person name="Wayne K.J."/>
            <person name="Tettelin H."/>
            <person name="Glass J.I."/>
            <person name="Rusch D."/>
            <person name="Podicherti R."/>
            <person name="Tsui H.-C.T."/>
            <person name="Winkler M.E."/>
        </authorList>
    </citation>
    <scope>NUCLEOTIDE SEQUENCE</scope>
</reference>
<proteinExistence type="predicted"/>